<comment type="subcellular location">
    <subcellularLocation>
        <location evidence="1">Cell membrane</location>
        <topology evidence="1">Single-pass type II membrane protein</topology>
    </subcellularLocation>
</comment>
<evidence type="ECO:0000256" key="5">
    <source>
        <dbReference type="ARBA" id="ARBA00023136"/>
    </source>
</evidence>
<evidence type="ECO:0000256" key="2">
    <source>
        <dbReference type="ARBA" id="ARBA00022475"/>
    </source>
</evidence>
<evidence type="ECO:0000256" key="8">
    <source>
        <dbReference type="SAM" id="Phobius"/>
    </source>
</evidence>
<evidence type="ECO:0000256" key="4">
    <source>
        <dbReference type="ARBA" id="ARBA00022989"/>
    </source>
</evidence>
<evidence type="ECO:0000256" key="6">
    <source>
        <dbReference type="ARBA" id="ARBA00023186"/>
    </source>
</evidence>
<feature type="transmembrane region" description="Helical" evidence="8">
    <location>
        <begin position="12"/>
        <end position="34"/>
    </location>
</feature>
<dbReference type="Proteomes" id="UP000503313">
    <property type="component" value="Chromosome"/>
</dbReference>
<dbReference type="Pfam" id="PF13145">
    <property type="entry name" value="Rotamase_2"/>
    <property type="match status" value="1"/>
</dbReference>
<name>A0AAE7BEU8_9BACT</name>
<dbReference type="KEGG" id="adz:ADFLV_1220"/>
<keyword evidence="3 8" id="KW-0812">Transmembrane</keyword>
<dbReference type="InterPro" id="IPR027304">
    <property type="entry name" value="Trigger_fact/SurA_dom_sf"/>
</dbReference>
<dbReference type="GO" id="GO:0005886">
    <property type="term" value="C:plasma membrane"/>
    <property type="evidence" value="ECO:0007669"/>
    <property type="project" value="UniProtKB-SubCell"/>
</dbReference>
<dbReference type="GO" id="GO:0003755">
    <property type="term" value="F:peptidyl-prolyl cis-trans isomerase activity"/>
    <property type="evidence" value="ECO:0007669"/>
    <property type="project" value="InterPro"/>
</dbReference>
<keyword evidence="4 8" id="KW-1133">Transmembrane helix</keyword>
<feature type="domain" description="PpiC" evidence="9">
    <location>
        <begin position="239"/>
        <end position="357"/>
    </location>
</feature>
<reference evidence="10 11" key="1">
    <citation type="submission" date="2020-05" db="EMBL/GenBank/DDBJ databases">
        <title>Complete genome sequencing of Campylobacter and Arcobacter type strains.</title>
        <authorList>
            <person name="Miller W.G."/>
            <person name="Yee E."/>
        </authorList>
    </citation>
    <scope>NUCLEOTIDE SEQUENCE [LARGE SCALE GENOMIC DNA]</scope>
    <source>
        <strain evidence="10 11">LMG 25694</strain>
    </source>
</reference>
<protein>
    <submittedName>
        <fullName evidence="10">Periplasmic folding chaperone</fullName>
    </submittedName>
</protein>
<keyword evidence="2" id="KW-1003">Cell membrane</keyword>
<proteinExistence type="inferred from homology"/>
<dbReference type="Gene3D" id="1.10.4030.10">
    <property type="entry name" value="Porin chaperone SurA, peptide-binding domain"/>
    <property type="match status" value="1"/>
</dbReference>
<dbReference type="EMBL" id="CP053835">
    <property type="protein sequence ID" value="QKF77253.1"/>
    <property type="molecule type" value="Genomic_DNA"/>
</dbReference>
<evidence type="ECO:0000259" key="9">
    <source>
        <dbReference type="Pfam" id="PF13145"/>
    </source>
</evidence>
<gene>
    <name evidence="10" type="ORF">ADFLV_1220</name>
</gene>
<dbReference type="SUPFAM" id="SSF109998">
    <property type="entry name" value="Triger factor/SurA peptide-binding domain-like"/>
    <property type="match status" value="1"/>
</dbReference>
<dbReference type="AlphaFoldDB" id="A0AAE7BEU8"/>
<dbReference type="PANTHER" id="PTHR47529:SF1">
    <property type="entry name" value="PERIPLASMIC CHAPERONE PPID"/>
    <property type="match status" value="1"/>
</dbReference>
<accession>A0AAE7BEU8</accession>
<dbReference type="InterPro" id="IPR000297">
    <property type="entry name" value="PPIase_PpiC"/>
</dbReference>
<evidence type="ECO:0000313" key="10">
    <source>
        <dbReference type="EMBL" id="QKF77253.1"/>
    </source>
</evidence>
<evidence type="ECO:0000256" key="7">
    <source>
        <dbReference type="ARBA" id="ARBA00038408"/>
    </source>
</evidence>
<keyword evidence="6" id="KW-0143">Chaperone</keyword>
<comment type="similarity">
    <text evidence="7">Belongs to the PpiD chaperone family.</text>
</comment>
<evidence type="ECO:0000256" key="3">
    <source>
        <dbReference type="ARBA" id="ARBA00022692"/>
    </source>
</evidence>
<evidence type="ECO:0000256" key="1">
    <source>
        <dbReference type="ARBA" id="ARBA00004401"/>
    </source>
</evidence>
<dbReference type="PANTHER" id="PTHR47529">
    <property type="entry name" value="PEPTIDYL-PROLYL CIS-TRANS ISOMERASE D"/>
    <property type="match status" value="1"/>
</dbReference>
<dbReference type="InterPro" id="IPR052029">
    <property type="entry name" value="PpiD_chaperone"/>
</dbReference>
<keyword evidence="5 8" id="KW-0472">Membrane</keyword>
<keyword evidence="11" id="KW-1185">Reference proteome</keyword>
<evidence type="ECO:0000313" key="11">
    <source>
        <dbReference type="Proteomes" id="UP000503313"/>
    </source>
</evidence>
<sequence length="487" mass="56704">MITWMQRHKKWLVITIWISTIAFVGAGFVGWGSYEYGKQGGVVAVVGDREISVEEYQQEYSNLYDQYSRMFGTMFNKELAEQLKLKDVALRQALQKNLIMSYGDSLGLDVTNEEIAKELLKYQAFTKDGKFDKETYIRVLAQNRMTPKDFEESLKRGLLLQKVQKLFEINPTSNEIENISKLLFLEDDISFKILSINDISVDLKDDELKKYWEENKNSYMSEVSYDLQIKEIPLASANPTEDEIKTHYEKFKIDYKHEDGKIKSLEEAREQIIKDLDEKFTKTEALKIYLKLKKDEDKFDLTQNFVQTQLPYSSENNLKIEESKDLEIVKPFFENNKYYIVKVVKKNPSITLTFEQALVQVKTDFEKVLKSKKLEEIANSTLKDFKGEEISGITRESITKIPGLEQQEAAKFLNQLFSATTKEGIVKLDNKIVLFRINNSKMADYNKTKDDVVKGTIIQLQEEELMLNLMKKLENTFTIQSSIQEKE</sequence>
<dbReference type="Pfam" id="PF13624">
    <property type="entry name" value="SurA_N_3"/>
    <property type="match status" value="1"/>
</dbReference>
<organism evidence="10 11">
    <name type="scientific">Arcobacter defluvii</name>
    <dbReference type="NCBI Taxonomy" id="873191"/>
    <lineage>
        <taxon>Bacteria</taxon>
        <taxon>Pseudomonadati</taxon>
        <taxon>Campylobacterota</taxon>
        <taxon>Epsilonproteobacteria</taxon>
        <taxon>Campylobacterales</taxon>
        <taxon>Arcobacteraceae</taxon>
        <taxon>Arcobacter</taxon>
    </lineage>
</organism>
<dbReference type="RefSeq" id="WP_129011052.1">
    <property type="nucleotide sequence ID" value="NZ_CP053835.1"/>
</dbReference>